<dbReference type="GeneTree" id="ENSGT00940000155693"/>
<reference evidence="2" key="2">
    <citation type="submission" date="2025-08" db="UniProtKB">
        <authorList>
            <consortium name="Ensembl"/>
        </authorList>
    </citation>
    <scope>IDENTIFICATION</scope>
</reference>
<keyword evidence="3" id="KW-1185">Reference proteome</keyword>
<evidence type="ECO:0008006" key="4">
    <source>
        <dbReference type="Google" id="ProtNLM"/>
    </source>
</evidence>
<feature type="region of interest" description="Disordered" evidence="1">
    <location>
        <begin position="55"/>
        <end position="79"/>
    </location>
</feature>
<feature type="region of interest" description="Disordered" evidence="1">
    <location>
        <begin position="1"/>
        <end position="28"/>
    </location>
</feature>
<evidence type="ECO:0000256" key="1">
    <source>
        <dbReference type="SAM" id="MobiDB-lite"/>
    </source>
</evidence>
<dbReference type="STRING" id="59463.ENSMLUP00000016417"/>
<dbReference type="InParanoid" id="G1PY85"/>
<dbReference type="Proteomes" id="UP000001074">
    <property type="component" value="Unassembled WGS sequence"/>
</dbReference>
<dbReference type="HOGENOM" id="CLU_088612_0_1_1"/>
<dbReference type="GO" id="GO:0000978">
    <property type="term" value="F:RNA polymerase II cis-regulatory region sequence-specific DNA binding"/>
    <property type="evidence" value="ECO:0007669"/>
    <property type="project" value="TreeGrafter"/>
</dbReference>
<organism evidence="2 3">
    <name type="scientific">Myotis lucifugus</name>
    <name type="common">Little brown bat</name>
    <dbReference type="NCBI Taxonomy" id="59463"/>
    <lineage>
        <taxon>Eukaryota</taxon>
        <taxon>Metazoa</taxon>
        <taxon>Chordata</taxon>
        <taxon>Craniata</taxon>
        <taxon>Vertebrata</taxon>
        <taxon>Euteleostomi</taxon>
        <taxon>Mammalia</taxon>
        <taxon>Eutheria</taxon>
        <taxon>Laurasiatheria</taxon>
        <taxon>Chiroptera</taxon>
        <taxon>Yangochiroptera</taxon>
        <taxon>Vespertilionidae</taxon>
        <taxon>Myotis</taxon>
    </lineage>
</organism>
<sequence>MMPGQIPDPSMTAGSLPGLSSLTGLPSSAPTAEELKYADIHNTGAMITPLHFLEVKPGTRPQPVRSELDEDEERRKRLQEKNKVVAARCQNKQKSEWLELMNVELKTQMEELSELQQLILMLNWHSPTCIVRTNSVKTPDSESNPLLEQLEK</sequence>
<dbReference type="GO" id="GO:0005634">
    <property type="term" value="C:nucleus"/>
    <property type="evidence" value="ECO:0007669"/>
    <property type="project" value="TreeGrafter"/>
</dbReference>
<dbReference type="EMBL" id="AAPE02026142">
    <property type="status" value="NOT_ANNOTATED_CDS"/>
    <property type="molecule type" value="Genomic_DNA"/>
</dbReference>
<protein>
    <recommendedName>
        <fullName evidence="4">BZIP domain-containing protein</fullName>
    </recommendedName>
</protein>
<evidence type="ECO:0000313" key="2">
    <source>
        <dbReference type="Ensembl" id="ENSMLUP00000016417.1"/>
    </source>
</evidence>
<reference evidence="2" key="3">
    <citation type="submission" date="2025-09" db="UniProtKB">
        <authorList>
            <consortium name="Ensembl"/>
        </authorList>
    </citation>
    <scope>IDENTIFICATION</scope>
</reference>
<dbReference type="Ensembl" id="ENSMLUT00000027576.1">
    <property type="protein sequence ID" value="ENSMLUP00000016417.1"/>
    <property type="gene ID" value="ENSMLUG00000023890.1"/>
</dbReference>
<feature type="compositionally biased region" description="Low complexity" evidence="1">
    <location>
        <begin position="12"/>
        <end position="28"/>
    </location>
</feature>
<dbReference type="PANTHER" id="PTHR23351:SF10">
    <property type="entry name" value="JUN DIMERIZATION PROTEIN 2"/>
    <property type="match status" value="1"/>
</dbReference>
<dbReference type="GO" id="GO:0000981">
    <property type="term" value="F:DNA-binding transcription factor activity, RNA polymerase II-specific"/>
    <property type="evidence" value="ECO:0007669"/>
    <property type="project" value="TreeGrafter"/>
</dbReference>
<proteinExistence type="predicted"/>
<dbReference type="AlphaFoldDB" id="G1PY85"/>
<accession>G1PY85</accession>
<name>G1PY85_MYOLU</name>
<reference evidence="2 3" key="1">
    <citation type="journal article" date="2011" name="Nature">
        <title>A high-resolution map of human evolutionary constraint using 29 mammals.</title>
        <authorList>
            <person name="Lindblad-Toh K."/>
            <person name="Garber M."/>
            <person name="Zuk O."/>
            <person name="Lin M.F."/>
            <person name="Parker B.J."/>
            <person name="Washietl S."/>
            <person name="Kheradpour P."/>
            <person name="Ernst J."/>
            <person name="Jordan G."/>
            <person name="Mauceli E."/>
            <person name="Ward L.D."/>
            <person name="Lowe C.B."/>
            <person name="Holloway A.K."/>
            <person name="Clamp M."/>
            <person name="Gnerre S."/>
            <person name="Alfoldi J."/>
            <person name="Beal K."/>
            <person name="Chang J."/>
            <person name="Clawson H."/>
            <person name="Cuff J."/>
            <person name="Di Palma F."/>
            <person name="Fitzgerald S."/>
            <person name="Flicek P."/>
            <person name="Guttman M."/>
            <person name="Hubisz M.J."/>
            <person name="Jaffe D.B."/>
            <person name="Jungreis I."/>
            <person name="Kent W.J."/>
            <person name="Kostka D."/>
            <person name="Lara M."/>
            <person name="Martins A.L."/>
            <person name="Massingham T."/>
            <person name="Moltke I."/>
            <person name="Raney B.J."/>
            <person name="Rasmussen M.D."/>
            <person name="Robinson J."/>
            <person name="Stark A."/>
            <person name="Vilella A.J."/>
            <person name="Wen J."/>
            <person name="Xie X."/>
            <person name="Zody M.C."/>
            <person name="Baldwin J."/>
            <person name="Bloom T."/>
            <person name="Chin C.W."/>
            <person name="Heiman D."/>
            <person name="Nicol R."/>
            <person name="Nusbaum C."/>
            <person name="Young S."/>
            <person name="Wilkinson J."/>
            <person name="Worley K.C."/>
            <person name="Kovar C.L."/>
            <person name="Muzny D.M."/>
            <person name="Gibbs R.A."/>
            <person name="Cree A."/>
            <person name="Dihn H.H."/>
            <person name="Fowler G."/>
            <person name="Jhangiani S."/>
            <person name="Joshi V."/>
            <person name="Lee S."/>
            <person name="Lewis L.R."/>
            <person name="Nazareth L.V."/>
            <person name="Okwuonu G."/>
            <person name="Santibanez J."/>
            <person name="Warren W.C."/>
            <person name="Mardis E.R."/>
            <person name="Weinstock G.M."/>
            <person name="Wilson R.K."/>
            <person name="Delehaunty K."/>
            <person name="Dooling D."/>
            <person name="Fronik C."/>
            <person name="Fulton L."/>
            <person name="Fulton B."/>
            <person name="Graves T."/>
            <person name="Minx P."/>
            <person name="Sodergren E."/>
            <person name="Birney E."/>
            <person name="Margulies E.H."/>
            <person name="Herrero J."/>
            <person name="Green E.D."/>
            <person name="Haussler D."/>
            <person name="Siepel A."/>
            <person name="Goldman N."/>
            <person name="Pollard K.S."/>
            <person name="Pedersen J.S."/>
            <person name="Lander E.S."/>
            <person name="Kellis M."/>
        </authorList>
    </citation>
    <scope>NUCLEOTIDE SEQUENCE [LARGE SCALE GENOMIC DNA]</scope>
</reference>
<dbReference type="eggNOG" id="KOG1414">
    <property type="taxonomic scope" value="Eukaryota"/>
</dbReference>
<dbReference type="PANTHER" id="PTHR23351">
    <property type="entry name" value="FOS TRANSCRIPTION FACTOR-RELATED"/>
    <property type="match status" value="1"/>
</dbReference>
<evidence type="ECO:0000313" key="3">
    <source>
        <dbReference type="Proteomes" id="UP000001074"/>
    </source>
</evidence>
<dbReference type="InterPro" id="IPR000837">
    <property type="entry name" value="AP-1"/>
</dbReference>